<dbReference type="AlphaFoldDB" id="A0A5B6UXW2"/>
<gene>
    <name evidence="2" type="ORF">EPI10_028740</name>
</gene>
<keyword evidence="1" id="KW-1133">Transmembrane helix</keyword>
<accession>A0A5B6UXW2</accession>
<dbReference type="InterPro" id="IPR036397">
    <property type="entry name" value="RNaseH_sf"/>
</dbReference>
<feature type="transmembrane region" description="Helical" evidence="1">
    <location>
        <begin position="21"/>
        <end position="41"/>
    </location>
</feature>
<sequence length="83" mass="9711">MIMANHKVRVLLVRKTRLMCLLYFFTDFLYVGMDIMGPISLKASSQHRFIFVVVVYFTKRVEVASYANVTKSIVIKFSKKKKD</sequence>
<dbReference type="GO" id="GO:0003676">
    <property type="term" value="F:nucleic acid binding"/>
    <property type="evidence" value="ECO:0007669"/>
    <property type="project" value="InterPro"/>
</dbReference>
<evidence type="ECO:0000313" key="3">
    <source>
        <dbReference type="Proteomes" id="UP000325315"/>
    </source>
</evidence>
<evidence type="ECO:0000313" key="2">
    <source>
        <dbReference type="EMBL" id="KAA3462238.1"/>
    </source>
</evidence>
<keyword evidence="1" id="KW-0812">Transmembrane</keyword>
<keyword evidence="3" id="KW-1185">Reference proteome</keyword>
<dbReference type="EMBL" id="SMMG02000009">
    <property type="protein sequence ID" value="KAA3462238.1"/>
    <property type="molecule type" value="Genomic_DNA"/>
</dbReference>
<name>A0A5B6UXW2_9ROSI</name>
<proteinExistence type="predicted"/>
<dbReference type="Proteomes" id="UP000325315">
    <property type="component" value="Unassembled WGS sequence"/>
</dbReference>
<evidence type="ECO:0000256" key="1">
    <source>
        <dbReference type="SAM" id="Phobius"/>
    </source>
</evidence>
<protein>
    <submittedName>
        <fullName evidence="2">Protein NYNRIN-like</fullName>
    </submittedName>
</protein>
<organism evidence="2 3">
    <name type="scientific">Gossypium australe</name>
    <dbReference type="NCBI Taxonomy" id="47621"/>
    <lineage>
        <taxon>Eukaryota</taxon>
        <taxon>Viridiplantae</taxon>
        <taxon>Streptophyta</taxon>
        <taxon>Embryophyta</taxon>
        <taxon>Tracheophyta</taxon>
        <taxon>Spermatophyta</taxon>
        <taxon>Magnoliopsida</taxon>
        <taxon>eudicotyledons</taxon>
        <taxon>Gunneridae</taxon>
        <taxon>Pentapetalae</taxon>
        <taxon>rosids</taxon>
        <taxon>malvids</taxon>
        <taxon>Malvales</taxon>
        <taxon>Malvaceae</taxon>
        <taxon>Malvoideae</taxon>
        <taxon>Gossypium</taxon>
    </lineage>
</organism>
<dbReference type="Gene3D" id="3.30.420.10">
    <property type="entry name" value="Ribonuclease H-like superfamily/Ribonuclease H"/>
    <property type="match status" value="1"/>
</dbReference>
<comment type="caution">
    <text evidence="2">The sequence shown here is derived from an EMBL/GenBank/DDBJ whole genome shotgun (WGS) entry which is preliminary data.</text>
</comment>
<keyword evidence="1" id="KW-0472">Membrane</keyword>
<reference evidence="3" key="1">
    <citation type="journal article" date="2019" name="Plant Biotechnol. J.">
        <title>Genome sequencing of the Australian wild diploid species Gossypium australe highlights disease resistance and delayed gland morphogenesis.</title>
        <authorList>
            <person name="Cai Y."/>
            <person name="Cai X."/>
            <person name="Wang Q."/>
            <person name="Wang P."/>
            <person name="Zhang Y."/>
            <person name="Cai C."/>
            <person name="Xu Y."/>
            <person name="Wang K."/>
            <person name="Zhou Z."/>
            <person name="Wang C."/>
            <person name="Geng S."/>
            <person name="Li B."/>
            <person name="Dong Q."/>
            <person name="Hou Y."/>
            <person name="Wang H."/>
            <person name="Ai P."/>
            <person name="Liu Z."/>
            <person name="Yi F."/>
            <person name="Sun M."/>
            <person name="An G."/>
            <person name="Cheng J."/>
            <person name="Zhang Y."/>
            <person name="Shi Q."/>
            <person name="Xie Y."/>
            <person name="Shi X."/>
            <person name="Chang Y."/>
            <person name="Huang F."/>
            <person name="Chen Y."/>
            <person name="Hong S."/>
            <person name="Mi L."/>
            <person name="Sun Q."/>
            <person name="Zhang L."/>
            <person name="Zhou B."/>
            <person name="Peng R."/>
            <person name="Zhang X."/>
            <person name="Liu F."/>
        </authorList>
    </citation>
    <scope>NUCLEOTIDE SEQUENCE [LARGE SCALE GENOMIC DNA]</scope>
    <source>
        <strain evidence="3">cv. PA1801</strain>
    </source>
</reference>